<dbReference type="InterPro" id="IPR051321">
    <property type="entry name" value="PHA/PHB_synthase"/>
</dbReference>
<dbReference type="AlphaFoldDB" id="A0A1T5F7E5"/>
<dbReference type="SUPFAM" id="SSF53474">
    <property type="entry name" value="alpha/beta-Hydrolases"/>
    <property type="match status" value="1"/>
</dbReference>
<dbReference type="PANTHER" id="PTHR36837">
    <property type="entry name" value="POLY(3-HYDROXYALKANOATE) POLYMERASE SUBUNIT PHAC"/>
    <property type="match status" value="1"/>
</dbReference>
<protein>
    <submittedName>
        <fullName evidence="1">Polyhydroxyalkanoate synthase</fullName>
    </submittedName>
</protein>
<dbReference type="EMBL" id="FUYM01000008">
    <property type="protein sequence ID" value="SKB92063.1"/>
    <property type="molecule type" value="Genomic_DNA"/>
</dbReference>
<reference evidence="2" key="1">
    <citation type="submission" date="2017-02" db="EMBL/GenBank/DDBJ databases">
        <authorList>
            <person name="Varghese N."/>
            <person name="Submissions S."/>
        </authorList>
    </citation>
    <scope>NUCLEOTIDE SEQUENCE [LARGE SCALE GENOMIC DNA]</scope>
    <source>
        <strain evidence="2">UM2</strain>
    </source>
</reference>
<dbReference type="InterPro" id="IPR029058">
    <property type="entry name" value="AB_hydrolase_fold"/>
</dbReference>
<sequence>MPLFLDMLRNETAENPARMQAALAGLRAYQNAPRPPRPPQAPVVGRIGRVTLRGHGAGGPPVLFVPSLINGSEILDLSDQNSMMRGLAARGLDPVLLDWGSPGADEADIDIGGHVERYILPALELLGPDAALAGYCLGGTMSIAAAMLRPPKALALIAAPWDFGGFSSQTRNDLLELWRSAEPVASRFGLLPAEVLQQIFWRIDPSRTIAKFEQFAAKDAAGAEGQNYVAVEDWANDGPPLPFAAGRELMEDLMAGNVSGAGRWTVGGRTVDPAVLGIPILNILSTTDRITPAASAWPGGERIALDEGHVGMVVGRRAPGSLWNHLSTWLSHLRNS</sequence>
<gene>
    <name evidence="1" type="ORF">SAMN06295920_108219</name>
</gene>
<accession>A0A1T5F7E5</accession>
<dbReference type="Gene3D" id="3.40.50.1820">
    <property type="entry name" value="alpha/beta hydrolase"/>
    <property type="match status" value="1"/>
</dbReference>
<keyword evidence="2" id="KW-1185">Reference proteome</keyword>
<evidence type="ECO:0000313" key="1">
    <source>
        <dbReference type="EMBL" id="SKB92063.1"/>
    </source>
</evidence>
<organism evidence="1 2">
    <name type="scientific">Rhizorhabdus histidinilytica</name>
    <dbReference type="NCBI Taxonomy" id="439228"/>
    <lineage>
        <taxon>Bacteria</taxon>
        <taxon>Pseudomonadati</taxon>
        <taxon>Pseudomonadota</taxon>
        <taxon>Alphaproteobacteria</taxon>
        <taxon>Sphingomonadales</taxon>
        <taxon>Sphingomonadaceae</taxon>
        <taxon>Rhizorhabdus</taxon>
    </lineage>
</organism>
<dbReference type="PANTHER" id="PTHR36837:SF4">
    <property type="entry name" value="BLR0908 PROTEIN"/>
    <property type="match status" value="1"/>
</dbReference>
<proteinExistence type="predicted"/>
<dbReference type="Proteomes" id="UP000189818">
    <property type="component" value="Unassembled WGS sequence"/>
</dbReference>
<name>A0A1T5F7E5_9SPHN</name>
<dbReference type="STRING" id="439228.SAMN06295920_108219"/>
<evidence type="ECO:0000313" key="2">
    <source>
        <dbReference type="Proteomes" id="UP000189818"/>
    </source>
</evidence>